<organism evidence="10 11">
    <name type="scientific">Giardia muris</name>
    <dbReference type="NCBI Taxonomy" id="5742"/>
    <lineage>
        <taxon>Eukaryota</taxon>
        <taxon>Metamonada</taxon>
        <taxon>Diplomonadida</taxon>
        <taxon>Hexamitidae</taxon>
        <taxon>Giardiinae</taxon>
        <taxon>Giardia</taxon>
    </lineage>
</organism>
<dbReference type="VEuPathDB" id="GiardiaDB:GMRT_15169"/>
<comment type="cofactor">
    <cofactor evidence="6 8">
        <name>Mg(2+)</name>
        <dbReference type="ChEBI" id="CHEBI:18420"/>
    </cofactor>
    <cofactor evidence="6 8">
        <name>Mn(2+)</name>
        <dbReference type="ChEBI" id="CHEBI:29035"/>
    </cofactor>
    <text evidence="6 8">Probably binds two magnesium or manganese ions per subunit.</text>
</comment>
<dbReference type="NCBIfam" id="TIGR00195">
    <property type="entry name" value="exoDNase_III"/>
    <property type="match status" value="1"/>
</dbReference>
<protein>
    <submittedName>
        <fullName evidence="10">Endonuclease/Exonuclease/phosphatase</fullName>
    </submittedName>
</protein>
<evidence type="ECO:0000256" key="2">
    <source>
        <dbReference type="ARBA" id="ARBA00022723"/>
    </source>
</evidence>
<evidence type="ECO:0000256" key="1">
    <source>
        <dbReference type="ARBA" id="ARBA00007092"/>
    </source>
</evidence>
<dbReference type="GO" id="GO:0008311">
    <property type="term" value="F:double-stranded DNA 3'-5' DNA exonuclease activity"/>
    <property type="evidence" value="ECO:0007669"/>
    <property type="project" value="TreeGrafter"/>
</dbReference>
<proteinExistence type="inferred from homology"/>
<dbReference type="EMBL" id="VDLU01000002">
    <property type="protein sequence ID" value="TNJ28105.1"/>
    <property type="molecule type" value="Genomic_DNA"/>
</dbReference>
<gene>
    <name evidence="10" type="ORF">GMRT_15169</name>
</gene>
<comment type="similarity">
    <text evidence="1 8">Belongs to the DNA repair enzymes AP/ExoA family.</text>
</comment>
<dbReference type="InterPro" id="IPR036691">
    <property type="entry name" value="Endo/exonu/phosph_ase_sf"/>
</dbReference>
<feature type="binding site" evidence="6">
    <location>
        <position position="206"/>
    </location>
    <ligand>
        <name>Mg(2+)</name>
        <dbReference type="ChEBI" id="CHEBI:18420"/>
        <label>1</label>
    </ligand>
</feature>
<keyword evidence="8" id="KW-0234">DNA repair</keyword>
<feature type="binding site" evidence="6">
    <location>
        <position position="302"/>
    </location>
    <ligand>
        <name>Mg(2+)</name>
        <dbReference type="ChEBI" id="CHEBI:18420"/>
        <label>1</label>
    </ligand>
</feature>
<keyword evidence="6" id="KW-0464">Manganese</keyword>
<dbReference type="OrthoDB" id="498125at2759"/>
<keyword evidence="4 6" id="KW-0460">Magnesium</keyword>
<evidence type="ECO:0000313" key="11">
    <source>
        <dbReference type="Proteomes" id="UP000315496"/>
    </source>
</evidence>
<feature type="binding site" evidence="6">
    <location>
        <position position="39"/>
    </location>
    <ligand>
        <name>Mg(2+)</name>
        <dbReference type="ChEBI" id="CHEBI:18420"/>
        <label>1</label>
    </ligand>
</feature>
<dbReference type="PANTHER" id="PTHR22748:SF6">
    <property type="entry name" value="DNA-(APURINIC OR APYRIMIDINIC SITE) ENDONUCLEASE"/>
    <property type="match status" value="1"/>
</dbReference>
<feature type="active site" description="Proton donor/acceptor" evidence="5">
    <location>
        <position position="204"/>
    </location>
</feature>
<dbReference type="GO" id="GO:0003906">
    <property type="term" value="F:DNA-(apurinic or apyrimidinic site) endonuclease activity"/>
    <property type="evidence" value="ECO:0007669"/>
    <property type="project" value="TreeGrafter"/>
</dbReference>
<feature type="site" description="Important for catalytic activity" evidence="7">
    <location>
        <position position="276"/>
    </location>
</feature>
<dbReference type="CDD" id="cd09087">
    <property type="entry name" value="Ape1-like_AP-endo"/>
    <property type="match status" value="1"/>
</dbReference>
<dbReference type="Gene3D" id="3.60.10.10">
    <property type="entry name" value="Endonuclease/exonuclease/phosphatase"/>
    <property type="match status" value="1"/>
</dbReference>
<keyword evidence="10" id="KW-0255">Endonuclease</keyword>
<dbReference type="PROSITE" id="PS51435">
    <property type="entry name" value="AP_NUCLEASE_F1_4"/>
    <property type="match status" value="1"/>
</dbReference>
<evidence type="ECO:0000313" key="10">
    <source>
        <dbReference type="EMBL" id="TNJ28105.1"/>
    </source>
</evidence>
<dbReference type="SUPFAM" id="SSF56219">
    <property type="entry name" value="DNase I-like"/>
    <property type="match status" value="1"/>
</dbReference>
<dbReference type="GO" id="GO:0046872">
    <property type="term" value="F:metal ion binding"/>
    <property type="evidence" value="ECO:0007669"/>
    <property type="project" value="UniProtKB-KW"/>
</dbReference>
<evidence type="ECO:0000256" key="4">
    <source>
        <dbReference type="ARBA" id="ARBA00022842"/>
    </source>
</evidence>
<accession>A0A4Z1SSY2</accession>
<keyword evidence="10" id="KW-0540">Nuclease</keyword>
<keyword evidence="10" id="KW-0269">Exonuclease</keyword>
<feature type="binding site" evidence="6">
    <location>
        <position position="303"/>
    </location>
    <ligand>
        <name>Mg(2+)</name>
        <dbReference type="ChEBI" id="CHEBI:18420"/>
        <label>1</label>
    </ligand>
</feature>
<evidence type="ECO:0000256" key="3">
    <source>
        <dbReference type="ARBA" id="ARBA00022801"/>
    </source>
</evidence>
<name>A0A4Z1SSY2_GIAMU</name>
<evidence type="ECO:0000256" key="7">
    <source>
        <dbReference type="PIRSR" id="PIRSR604808-3"/>
    </source>
</evidence>
<reference evidence="10 11" key="1">
    <citation type="submission" date="2019-05" db="EMBL/GenBank/DDBJ databases">
        <title>The compact genome of Giardia muris reveals important steps in the evolution of intestinal protozoan parasites.</title>
        <authorList>
            <person name="Xu F."/>
            <person name="Jimenez-Gonzalez A."/>
            <person name="Einarsson E."/>
            <person name="Astvaldsson A."/>
            <person name="Peirasmaki D."/>
            <person name="Eckmann L."/>
            <person name="Andersson J.O."/>
            <person name="Svard S.G."/>
            <person name="Jerlstrom-Hultqvist J."/>
        </authorList>
    </citation>
    <scope>NUCLEOTIDE SEQUENCE [LARGE SCALE GENOMIC DNA]</scope>
    <source>
        <strain evidence="10 11">Roberts-Thomson</strain>
    </source>
</reference>
<evidence type="ECO:0000256" key="8">
    <source>
        <dbReference type="RuleBase" id="RU362131"/>
    </source>
</evidence>
<keyword evidence="2 6" id="KW-0479">Metal-binding</keyword>
<dbReference type="AlphaFoldDB" id="A0A4Z1SSY2"/>
<feature type="binding site" evidence="6">
    <location>
        <position position="204"/>
    </location>
    <ligand>
        <name>Mg(2+)</name>
        <dbReference type="ChEBI" id="CHEBI:18420"/>
        <label>1</label>
    </ligand>
</feature>
<dbReference type="GO" id="GO:0005634">
    <property type="term" value="C:nucleus"/>
    <property type="evidence" value="ECO:0007669"/>
    <property type="project" value="TreeGrafter"/>
</dbReference>
<feature type="binding site" evidence="6">
    <location>
        <position position="67"/>
    </location>
    <ligand>
        <name>Mg(2+)</name>
        <dbReference type="ChEBI" id="CHEBI:18420"/>
        <label>1</label>
    </ligand>
</feature>
<feature type="site" description="Transition state stabilizer" evidence="7">
    <location>
        <position position="206"/>
    </location>
</feature>
<keyword evidence="3" id="KW-0378">Hydrolase</keyword>
<evidence type="ECO:0000259" key="9">
    <source>
        <dbReference type="Pfam" id="PF03372"/>
    </source>
</evidence>
<evidence type="ECO:0000256" key="6">
    <source>
        <dbReference type="PIRSR" id="PIRSR604808-2"/>
    </source>
</evidence>
<dbReference type="NCBIfam" id="TIGR00633">
    <property type="entry name" value="xth"/>
    <property type="match status" value="1"/>
</dbReference>
<feature type="domain" description="Endonuclease/exonuclease/phosphatase" evidence="9">
    <location>
        <begin position="38"/>
        <end position="303"/>
    </location>
</feature>
<keyword evidence="11" id="KW-1185">Reference proteome</keyword>
<keyword evidence="8" id="KW-0227">DNA damage</keyword>
<dbReference type="Pfam" id="PF03372">
    <property type="entry name" value="Exo_endo_phos"/>
    <property type="match status" value="1"/>
</dbReference>
<evidence type="ECO:0000256" key="5">
    <source>
        <dbReference type="PIRSR" id="PIRSR604808-1"/>
    </source>
</evidence>
<dbReference type="GO" id="GO:0006284">
    <property type="term" value="P:base-excision repair"/>
    <property type="evidence" value="ECO:0007669"/>
    <property type="project" value="TreeGrafter"/>
</dbReference>
<dbReference type="Proteomes" id="UP000315496">
    <property type="component" value="Chromosome 2"/>
</dbReference>
<dbReference type="InterPro" id="IPR004808">
    <property type="entry name" value="AP_endonuc_1"/>
</dbReference>
<feature type="active site" description="Proton acceptor" evidence="5">
    <location>
        <position position="303"/>
    </location>
</feature>
<dbReference type="InterPro" id="IPR005135">
    <property type="entry name" value="Endo/exonuclease/phosphatase"/>
</dbReference>
<dbReference type="GO" id="GO:0008081">
    <property type="term" value="F:phosphoric diester hydrolase activity"/>
    <property type="evidence" value="ECO:0007669"/>
    <property type="project" value="TreeGrafter"/>
</dbReference>
<comment type="caution">
    <text evidence="10">The sequence shown here is derived from an EMBL/GenBank/DDBJ whole genome shotgun (WGS) entry which is preliminary data.</text>
</comment>
<feature type="site" description="Interaction with DNA substrate" evidence="7">
    <location>
        <position position="303"/>
    </location>
</feature>
<feature type="active site" evidence="5">
    <location>
        <position position="156"/>
    </location>
</feature>
<sequence>MKAFKKKTEEPSVTFPYHSLLKDERMDTLREPRTFLAINVNGIRAALKKGLIPFLLEQNPDVICMSETKVGALAYQSFIQTEGKSISNEELPEIIPGYRHIFACSSARQGYASTAIFVKRGIRVIDFASSIGDSLVDTEGRYIRIAFSSFDLIHVYVPNSGRGAKKKPSFKPSFLSERLEYERLIRNHINELQQRGRQVIYCGDLNVAHTPRDIHNPKGNENSPGYTEEERIAMTQLLQGCGLVDTFRRLHPGLVKYSWFSNFGNSRENLLGWRIDYFLVSNQLFERVVESDIIDEKRYFSDHTPITMTLKND</sequence>
<dbReference type="PANTHER" id="PTHR22748">
    <property type="entry name" value="AP ENDONUCLEASE"/>
    <property type="match status" value="1"/>
</dbReference>